<evidence type="ECO:0000259" key="1">
    <source>
        <dbReference type="Pfam" id="PF09851"/>
    </source>
</evidence>
<dbReference type="InterPro" id="IPR018649">
    <property type="entry name" value="SHOCT"/>
</dbReference>
<evidence type="ECO:0000259" key="2">
    <source>
        <dbReference type="Pfam" id="PF14470"/>
    </source>
</evidence>
<name>A0A2R6AZP2_9ARCH</name>
<accession>A0A2R6AZP2</accession>
<organism evidence="3 4">
    <name type="scientific">Candidatus Marsarchaeota G2 archaeon OSP_D</name>
    <dbReference type="NCBI Taxonomy" id="1978157"/>
    <lineage>
        <taxon>Archaea</taxon>
        <taxon>Candidatus Marsarchaeota</taxon>
        <taxon>Candidatus Marsarchaeota group 2</taxon>
    </lineage>
</organism>
<evidence type="ECO:0000313" key="4">
    <source>
        <dbReference type="Proteomes" id="UP000240322"/>
    </source>
</evidence>
<dbReference type="Pfam" id="PF14470">
    <property type="entry name" value="bPH_3"/>
    <property type="match status" value="1"/>
</dbReference>
<reference evidence="3 4" key="1">
    <citation type="submission" date="2017-04" db="EMBL/GenBank/DDBJ databases">
        <title>Novel microbial lineages endemic to geothermal iron-oxide mats fill important gaps in the evolutionary history of Archaea.</title>
        <authorList>
            <person name="Jay Z.J."/>
            <person name="Beam J.P."/>
            <person name="Dlakic M."/>
            <person name="Rusch D.B."/>
            <person name="Kozubal M.A."/>
            <person name="Inskeep W.P."/>
        </authorList>
    </citation>
    <scope>NUCLEOTIDE SEQUENCE [LARGE SCALE GENOMIC DNA]</scope>
    <source>
        <strain evidence="3">OSP_D</strain>
    </source>
</reference>
<gene>
    <name evidence="3" type="ORF">B9Q03_03035</name>
</gene>
<proteinExistence type="predicted"/>
<sequence length="182" mass="19655">MCVMSEEFEEPGADVGKIAEYLQPGEKVLVVAQQSRWKSGGKLINPGTIYATDRRLIIRDPYTLGLRADITMIPYDRISGVRVKQGLLSTSLEFTAPGLEGGRSTVVKWGEGGVGEIDAIPAQKAKEIASIISGYSKQTATVGEGSIVDQLAKLAQLREKGAISEEEYIKLKQKLLDSGVQS</sequence>
<dbReference type="Pfam" id="PF09851">
    <property type="entry name" value="SHOCT"/>
    <property type="match status" value="1"/>
</dbReference>
<dbReference type="InterPro" id="IPR039519">
    <property type="entry name" value="YokE-like_PH"/>
</dbReference>
<feature type="domain" description="YokE-like PH" evidence="2">
    <location>
        <begin position="22"/>
        <end position="96"/>
    </location>
</feature>
<dbReference type="Proteomes" id="UP000240322">
    <property type="component" value="Unassembled WGS sequence"/>
</dbReference>
<evidence type="ECO:0000313" key="3">
    <source>
        <dbReference type="EMBL" id="PSN91849.1"/>
    </source>
</evidence>
<protein>
    <recommendedName>
        <fullName evidence="5">YokE-like PH domain-containing protein</fullName>
    </recommendedName>
</protein>
<feature type="domain" description="SHOCT" evidence="1">
    <location>
        <begin position="149"/>
        <end position="176"/>
    </location>
</feature>
<evidence type="ECO:0008006" key="5">
    <source>
        <dbReference type="Google" id="ProtNLM"/>
    </source>
</evidence>
<dbReference type="EMBL" id="NEXE01000016">
    <property type="protein sequence ID" value="PSN91849.1"/>
    <property type="molecule type" value="Genomic_DNA"/>
</dbReference>
<comment type="caution">
    <text evidence="3">The sequence shown here is derived from an EMBL/GenBank/DDBJ whole genome shotgun (WGS) entry which is preliminary data.</text>
</comment>
<dbReference type="AlphaFoldDB" id="A0A2R6AZP2"/>